<evidence type="ECO:0000256" key="1">
    <source>
        <dbReference type="SAM" id="Phobius"/>
    </source>
</evidence>
<sequence>MTYANSNPEVEAWLRKLGWALARMPSPEREGIIDETRTHMYERLARGLTPVQAVEGFGTPDAYARKFMDEMDLSGALGSQRGGDLLGAIARRVHRSLIALVAFVAVLCLFCLAAGGAVAMVMEVVDPVHTGLWVGEAGFFIGTNDDPSRAKDIAGDKIYVVGAALIAASYVFGRLILLGAVRALARR</sequence>
<dbReference type="EMBL" id="CP158375">
    <property type="protein sequence ID" value="XDO96546.1"/>
    <property type="molecule type" value="Genomic_DNA"/>
</dbReference>
<evidence type="ECO:0008006" key="3">
    <source>
        <dbReference type="Google" id="ProtNLM"/>
    </source>
</evidence>
<reference evidence="2" key="1">
    <citation type="submission" date="2024-06" db="EMBL/GenBank/DDBJ databases">
        <title>Caulobacter inopinatus, sp. nov.</title>
        <authorList>
            <person name="Donachie S.P."/>
        </authorList>
    </citation>
    <scope>NUCLEOTIDE SEQUENCE</scope>
    <source>
        <strain evidence="2">73W</strain>
    </source>
</reference>
<name>A0AB39KTF2_9CAUL</name>
<feature type="transmembrane region" description="Helical" evidence="1">
    <location>
        <begin position="97"/>
        <end position="122"/>
    </location>
</feature>
<organism evidence="2">
    <name type="scientific">Caulobacter sp. 73W</name>
    <dbReference type="NCBI Taxonomy" id="3161137"/>
    <lineage>
        <taxon>Bacteria</taxon>
        <taxon>Pseudomonadati</taxon>
        <taxon>Pseudomonadota</taxon>
        <taxon>Alphaproteobacteria</taxon>
        <taxon>Caulobacterales</taxon>
        <taxon>Caulobacteraceae</taxon>
        <taxon>Caulobacter</taxon>
    </lineage>
</organism>
<dbReference type="RefSeq" id="WP_369059388.1">
    <property type="nucleotide sequence ID" value="NZ_CP158375.1"/>
</dbReference>
<keyword evidence="1" id="KW-0812">Transmembrane</keyword>
<proteinExistence type="predicted"/>
<feature type="transmembrane region" description="Helical" evidence="1">
    <location>
        <begin position="158"/>
        <end position="181"/>
    </location>
</feature>
<protein>
    <recommendedName>
        <fullName evidence="3">DUF1700 domain-containing protein</fullName>
    </recommendedName>
</protein>
<keyword evidence="1" id="KW-1133">Transmembrane helix</keyword>
<gene>
    <name evidence="2" type="ORF">ABOZ73_17535</name>
</gene>
<accession>A0AB39KTF2</accession>
<dbReference type="Pfam" id="PF22564">
    <property type="entry name" value="HAAS"/>
    <property type="match status" value="1"/>
</dbReference>
<dbReference type="AlphaFoldDB" id="A0AB39KTF2"/>
<evidence type="ECO:0000313" key="2">
    <source>
        <dbReference type="EMBL" id="XDO96546.1"/>
    </source>
</evidence>
<keyword evidence="1" id="KW-0472">Membrane</keyword>